<evidence type="ECO:0000256" key="14">
    <source>
        <dbReference type="ARBA" id="ARBA00075993"/>
    </source>
</evidence>
<evidence type="ECO:0000256" key="4">
    <source>
        <dbReference type="ARBA" id="ARBA00011365"/>
    </source>
</evidence>
<comment type="cofactor">
    <cofactor evidence="2">
        <name>Zn(2+)</name>
        <dbReference type="ChEBI" id="CHEBI:29105"/>
    </cofactor>
</comment>
<dbReference type="Pfam" id="PF25137">
    <property type="entry name" value="ADH_Fe_C"/>
    <property type="match status" value="1"/>
</dbReference>
<feature type="domain" description="Fe-containing alcohol dehydrogenase-like C-terminal" evidence="17">
    <location>
        <begin position="210"/>
        <end position="424"/>
    </location>
</feature>
<comment type="catalytic activity">
    <reaction evidence="10">
        <text>methanol + A = formaldehyde + AH2</text>
        <dbReference type="Rhea" id="RHEA:33571"/>
        <dbReference type="ChEBI" id="CHEBI:13193"/>
        <dbReference type="ChEBI" id="CHEBI:16842"/>
        <dbReference type="ChEBI" id="CHEBI:17499"/>
        <dbReference type="ChEBI" id="CHEBI:17790"/>
        <dbReference type="EC" id="1.1.99.37"/>
    </reaction>
</comment>
<keyword evidence="6" id="KW-0460">Magnesium</keyword>
<dbReference type="PANTHER" id="PTHR11496:SF102">
    <property type="entry name" value="ALCOHOL DEHYDROGENASE 4"/>
    <property type="match status" value="1"/>
</dbReference>
<evidence type="ECO:0000256" key="9">
    <source>
        <dbReference type="ARBA" id="ARBA00023095"/>
    </source>
</evidence>
<dbReference type="eggNOG" id="COG1454">
    <property type="taxonomic scope" value="Bacteria"/>
</dbReference>
<keyword evidence="9" id="KW-0485">Methanol utilization</keyword>
<dbReference type="KEGG" id="rer:RER_17770"/>
<evidence type="ECO:0000256" key="3">
    <source>
        <dbReference type="ARBA" id="ARBA00007358"/>
    </source>
</evidence>
<evidence type="ECO:0000313" key="19">
    <source>
        <dbReference type="Proteomes" id="UP000002204"/>
    </source>
</evidence>
<dbReference type="InterPro" id="IPR001670">
    <property type="entry name" value="ADH_Fe/GldA"/>
</dbReference>
<comment type="cofactor">
    <cofactor evidence="11">
        <name>NADPH</name>
        <dbReference type="ChEBI" id="CHEBI:57783"/>
    </cofactor>
</comment>
<evidence type="ECO:0000256" key="1">
    <source>
        <dbReference type="ARBA" id="ARBA00001946"/>
    </source>
</evidence>
<dbReference type="NCBIfam" id="TIGR04266">
    <property type="entry name" value="NDMA_methanol"/>
    <property type="match status" value="1"/>
</dbReference>
<dbReference type="CDD" id="cd08176">
    <property type="entry name" value="LPO"/>
    <property type="match status" value="1"/>
</dbReference>
<dbReference type="InterPro" id="IPR056798">
    <property type="entry name" value="ADH_Fe_C"/>
</dbReference>
<organism evidence="18 19">
    <name type="scientific">Rhodococcus erythropolis (strain PR4 / NBRC 100887)</name>
    <dbReference type="NCBI Taxonomy" id="234621"/>
    <lineage>
        <taxon>Bacteria</taxon>
        <taxon>Bacillati</taxon>
        <taxon>Actinomycetota</taxon>
        <taxon>Actinomycetes</taxon>
        <taxon>Mycobacteriales</taxon>
        <taxon>Nocardiaceae</taxon>
        <taxon>Rhodococcus</taxon>
        <taxon>Rhodococcus erythropolis group</taxon>
    </lineage>
</organism>
<reference evidence="19" key="1">
    <citation type="submission" date="2005-03" db="EMBL/GenBank/DDBJ databases">
        <title>Comparison of the complete genome sequences of Rhodococcus erythropolis PR4 and Rhodococcus opacus B4.</title>
        <authorList>
            <person name="Takarada H."/>
            <person name="Sekine M."/>
            <person name="Hosoyama A."/>
            <person name="Yamada R."/>
            <person name="Fujisawa T."/>
            <person name="Omata S."/>
            <person name="Shimizu A."/>
            <person name="Tsukatani N."/>
            <person name="Tanikawa S."/>
            <person name="Fujita N."/>
            <person name="Harayama S."/>
        </authorList>
    </citation>
    <scope>NUCLEOTIDE SEQUENCE [LARGE SCALE GENOMIC DNA]</scope>
    <source>
        <strain evidence="19">PR4 / NBRC 100887</strain>
    </source>
</reference>
<accession>C0ZVV0</accession>
<sequence length="432" mass="47475">MHIHEEIPMAIELNQIWDFPIKEFHPFPRALMGVGAHDIIGVEAKNLGFKRTLLMTTGLRGSGIIEELVGKIEYQGVEVVLYDKVESNPKDYNVMEAAALYQKEKCDSIISIGGGSSHDAAKGARVVIAHDGRNINEFEGFAKSTNKENPPHIAVSTTAGTGSETSWAYVITDTSDMNNPHKWVGFDEATIVTLAIDDPLLYYTCPQHFTAYCGFDVLAHGSEPFVSRLDFAPSLGNAIYSVELVAKNLREAVFEPRNLKAREGMMNAQYIAGQAFNSGGLGIVHSISHAVSAFFDSHHGLNNAIALPRVWEYNLPSRYERYAQLAGALGVDTRNLTTVQAADAAVEAAIRLAKDVGIPDNFGQVRTDSYAKNQMNTKKYEGRGDVIKGDEKTVRAISEHIQDDWCTPGNPREVTVESMIPVVDHAINKSYF</sequence>
<dbReference type="AlphaFoldDB" id="C0ZVV0"/>
<dbReference type="PANTHER" id="PTHR11496">
    <property type="entry name" value="ALCOHOL DEHYDROGENASE"/>
    <property type="match status" value="1"/>
</dbReference>
<evidence type="ECO:0000256" key="13">
    <source>
        <dbReference type="ARBA" id="ARBA00068007"/>
    </source>
</evidence>
<reference evidence="18 19" key="2">
    <citation type="journal article" date="2006" name="Environ. Microbiol.">
        <title>Sequence analysis of three plasmids harboured in Rhodococcus erythropolis strain PR4.</title>
        <authorList>
            <person name="Sekine M."/>
            <person name="Tanikawa S."/>
            <person name="Omata S."/>
            <person name="Saito M."/>
            <person name="Fujisawa T."/>
            <person name="Tsukatani N."/>
            <person name="Tajima T."/>
            <person name="Sekigawa T."/>
            <person name="Kosugi H."/>
            <person name="Matsuo Y."/>
            <person name="Nishiko R."/>
            <person name="Imamura K."/>
            <person name="Ito M."/>
            <person name="Narita H."/>
            <person name="Tago S."/>
            <person name="Fujita N."/>
            <person name="Harayama S."/>
        </authorList>
    </citation>
    <scope>NUCLEOTIDE SEQUENCE [LARGE SCALE GENOMIC DNA]</scope>
    <source>
        <strain evidence="19">PR4 / NBRC 100887</strain>
    </source>
</reference>
<dbReference type="Proteomes" id="UP000002204">
    <property type="component" value="Chromosome"/>
</dbReference>
<dbReference type="InterPro" id="IPR026338">
    <property type="entry name" value="NDMA_methanol_DH"/>
</dbReference>
<dbReference type="GO" id="GO:0004022">
    <property type="term" value="F:alcohol dehydrogenase (NAD+) activity"/>
    <property type="evidence" value="ECO:0007669"/>
    <property type="project" value="TreeGrafter"/>
</dbReference>
<dbReference type="HOGENOM" id="CLU_007207_0_0_11"/>
<comment type="subunit">
    <text evidence="4">Homodecamer.</text>
</comment>
<feature type="domain" description="Alcohol dehydrogenase iron-type/glycerol dehydrogenase GldA" evidence="16">
    <location>
        <begin position="29"/>
        <end position="199"/>
    </location>
</feature>
<dbReference type="GO" id="GO:0015946">
    <property type="term" value="P:methanol oxidation"/>
    <property type="evidence" value="ECO:0007669"/>
    <property type="project" value="UniProtKB-ARBA"/>
</dbReference>
<evidence type="ECO:0000313" key="18">
    <source>
        <dbReference type="EMBL" id="BAH32485.1"/>
    </source>
</evidence>
<evidence type="ECO:0000259" key="17">
    <source>
        <dbReference type="Pfam" id="PF25137"/>
    </source>
</evidence>
<evidence type="ECO:0000256" key="7">
    <source>
        <dbReference type="ARBA" id="ARBA00022857"/>
    </source>
</evidence>
<dbReference type="GO" id="GO:0046872">
    <property type="term" value="F:metal ion binding"/>
    <property type="evidence" value="ECO:0007669"/>
    <property type="project" value="InterPro"/>
</dbReference>
<dbReference type="Gene3D" id="1.20.1090.10">
    <property type="entry name" value="Dehydroquinate synthase-like - alpha domain"/>
    <property type="match status" value="1"/>
</dbReference>
<keyword evidence="7" id="KW-0521">NADP</keyword>
<comment type="similarity">
    <text evidence="3">Belongs to the iron-containing alcohol dehydrogenase family.</text>
</comment>
<evidence type="ECO:0000256" key="8">
    <source>
        <dbReference type="ARBA" id="ARBA00023002"/>
    </source>
</evidence>
<evidence type="ECO:0000256" key="2">
    <source>
        <dbReference type="ARBA" id="ARBA00001947"/>
    </source>
</evidence>
<dbReference type="SUPFAM" id="SSF56796">
    <property type="entry name" value="Dehydroquinate synthase-like"/>
    <property type="match status" value="1"/>
</dbReference>
<dbReference type="EC" id="1.1.99.37" evidence="12"/>
<evidence type="ECO:0000256" key="15">
    <source>
        <dbReference type="ARBA" id="ARBA00083827"/>
    </source>
</evidence>
<keyword evidence="5" id="KW-0862">Zinc</keyword>
<dbReference type="FunFam" id="3.40.50.1970:FF:000011">
    <property type="entry name" value="NDMA-dependent methanol dehydrogenase"/>
    <property type="match status" value="1"/>
</dbReference>
<protein>
    <recommendedName>
        <fullName evidence="13">Methanol:N,N-dimethyl-4-nitrosoaniline oxidoreductase</fullName>
        <ecNumber evidence="12">1.1.99.37</ecNumber>
    </recommendedName>
    <alternativeName>
        <fullName evidence="15">Methanol dehydrogenase (nicotinoprotein)</fullName>
    </alternativeName>
    <alternativeName>
        <fullName evidence="14">Methanol:NDMA oxidoreductase</fullName>
    </alternativeName>
</protein>
<gene>
    <name evidence="18" type="ordered locus">RER_17770</name>
</gene>
<dbReference type="Gene3D" id="3.40.50.1970">
    <property type="match status" value="1"/>
</dbReference>
<dbReference type="EMBL" id="AP008957">
    <property type="protein sequence ID" value="BAH32485.1"/>
    <property type="molecule type" value="Genomic_DNA"/>
</dbReference>
<proteinExistence type="inferred from homology"/>
<name>C0ZVV0_RHOE4</name>
<evidence type="ECO:0000259" key="16">
    <source>
        <dbReference type="Pfam" id="PF00465"/>
    </source>
</evidence>
<evidence type="ECO:0000256" key="11">
    <source>
        <dbReference type="ARBA" id="ARBA00053031"/>
    </source>
</evidence>
<evidence type="ECO:0000256" key="10">
    <source>
        <dbReference type="ARBA" id="ARBA00050209"/>
    </source>
</evidence>
<evidence type="ECO:0000256" key="6">
    <source>
        <dbReference type="ARBA" id="ARBA00022842"/>
    </source>
</evidence>
<evidence type="ECO:0000256" key="12">
    <source>
        <dbReference type="ARBA" id="ARBA00066717"/>
    </source>
</evidence>
<comment type="cofactor">
    <cofactor evidence="1">
        <name>Mg(2+)</name>
        <dbReference type="ChEBI" id="CHEBI:18420"/>
    </cofactor>
</comment>
<keyword evidence="8 18" id="KW-0560">Oxidoreductase</keyword>
<dbReference type="InterPro" id="IPR039697">
    <property type="entry name" value="Alcohol_dehydrogenase_Fe"/>
</dbReference>
<dbReference type="FunFam" id="1.20.1090.10:FF:000013">
    <property type="entry name" value="NDMA-dependent methanol dehydrogenase"/>
    <property type="match status" value="1"/>
</dbReference>
<dbReference type="Pfam" id="PF00465">
    <property type="entry name" value="Fe-ADH"/>
    <property type="match status" value="1"/>
</dbReference>
<evidence type="ECO:0000256" key="5">
    <source>
        <dbReference type="ARBA" id="ARBA00022833"/>
    </source>
</evidence>